<proteinExistence type="predicted"/>
<gene>
    <name evidence="2" type="ORF">E3202_04130</name>
</gene>
<dbReference type="RefSeq" id="WP_165600433.1">
    <property type="nucleotide sequence ID" value="NZ_SORZ01000001.1"/>
</dbReference>
<name>A0A506URX8_9PROT</name>
<dbReference type="EMBL" id="SORZ01000001">
    <property type="protein sequence ID" value="TPW36090.1"/>
    <property type="molecule type" value="Genomic_DNA"/>
</dbReference>
<accession>A0A506URX8</accession>
<evidence type="ECO:0000256" key="1">
    <source>
        <dbReference type="SAM" id="Phobius"/>
    </source>
</evidence>
<dbReference type="Proteomes" id="UP000315037">
    <property type="component" value="Unassembled WGS sequence"/>
</dbReference>
<evidence type="ECO:0000313" key="2">
    <source>
        <dbReference type="EMBL" id="TPW36090.1"/>
    </source>
</evidence>
<evidence type="ECO:0000313" key="3">
    <source>
        <dbReference type="Proteomes" id="UP000315037"/>
    </source>
</evidence>
<comment type="caution">
    <text evidence="2">The sequence shown here is derived from an EMBL/GenBank/DDBJ whole genome shotgun (WGS) entry which is preliminary data.</text>
</comment>
<evidence type="ECO:0008006" key="4">
    <source>
        <dbReference type="Google" id="ProtNLM"/>
    </source>
</evidence>
<protein>
    <recommendedName>
        <fullName evidence="4">DUF4760 domain-containing protein</fullName>
    </recommendedName>
</protein>
<feature type="transmembrane region" description="Helical" evidence="1">
    <location>
        <begin position="6"/>
        <end position="24"/>
    </location>
</feature>
<keyword evidence="1" id="KW-0472">Membrane</keyword>
<keyword evidence="1" id="KW-0812">Transmembrane</keyword>
<organism evidence="2 3">
    <name type="scientific">Oecophyllibacter saccharovorans</name>
    <dbReference type="NCBI Taxonomy" id="2558360"/>
    <lineage>
        <taxon>Bacteria</taxon>
        <taxon>Pseudomonadati</taxon>
        <taxon>Pseudomonadota</taxon>
        <taxon>Alphaproteobacteria</taxon>
        <taxon>Acetobacterales</taxon>
        <taxon>Acetobacteraceae</taxon>
        <taxon>Oecophyllibacter</taxon>
    </lineage>
</organism>
<sequence length="181" mass="21540">MDSGWIIEWAPVFGVVSTFVIAFMQWRISWAQKQIAGQQQRIADEKLQLDLFNRRYDAWENFRKSALEVERIIREISDSSREIIQDRKSLLSVSEIMEEKTDFKGALFQMKMLFGQKLIGEKCEEIYDFYEKEVQDLCQAIADHNEERVKISYDDFVRLKLKSAKIFEELDKSILNYSLFR</sequence>
<keyword evidence="1" id="KW-1133">Transmembrane helix</keyword>
<keyword evidence="3" id="KW-1185">Reference proteome</keyword>
<dbReference type="AlphaFoldDB" id="A0A506URX8"/>
<reference evidence="2 3" key="1">
    <citation type="submission" date="2019-03" db="EMBL/GenBank/DDBJ databases">
        <title>The complete genome sequence of Neokomagataea sp. Jb2 NBRC113641.</title>
        <authorList>
            <person name="Chua K.-O."/>
            <person name="Chan K.-G."/>
            <person name="See-Too W.-S."/>
        </authorList>
    </citation>
    <scope>NUCLEOTIDE SEQUENCE [LARGE SCALE GENOMIC DNA]</scope>
    <source>
        <strain evidence="2 3">Jb2</strain>
    </source>
</reference>